<dbReference type="AlphaFoldDB" id="A0A1G9A1G4"/>
<dbReference type="Proteomes" id="UP000198510">
    <property type="component" value="Unassembled WGS sequence"/>
</dbReference>
<proteinExistence type="predicted"/>
<protein>
    <submittedName>
        <fullName evidence="1">Uncharacterized protein</fullName>
    </submittedName>
</protein>
<dbReference type="OrthoDB" id="1255709at2"/>
<gene>
    <name evidence="1" type="ORF">SAMN05421823_102142</name>
</gene>
<dbReference type="STRING" id="1075417.SAMN05421823_102142"/>
<sequence length="123" mass="14730">MKLEEMIALIREQSEMFELEERAIKSCQQIIKQLANEKDDFGGYKSHELILKKDMQYLIFEWYLTEQPIIRTVIMMYVTDPDGIWLRGLQRIGYYHYECDLNGEVYNDSFVIEKSIWGESSEE</sequence>
<name>A0A1G9A1G4_9BACT</name>
<accession>A0A1G9A1G4</accession>
<evidence type="ECO:0000313" key="2">
    <source>
        <dbReference type="Proteomes" id="UP000198510"/>
    </source>
</evidence>
<reference evidence="1 2" key="1">
    <citation type="submission" date="2016-10" db="EMBL/GenBank/DDBJ databases">
        <authorList>
            <person name="de Groot N.N."/>
        </authorList>
    </citation>
    <scope>NUCLEOTIDE SEQUENCE [LARGE SCALE GENOMIC DNA]</scope>
    <source>
        <strain evidence="1 2">DSM 25186</strain>
    </source>
</reference>
<evidence type="ECO:0000313" key="1">
    <source>
        <dbReference type="EMBL" id="SDK20704.1"/>
    </source>
</evidence>
<dbReference type="RefSeq" id="WP_089679562.1">
    <property type="nucleotide sequence ID" value="NZ_FNFO01000002.1"/>
</dbReference>
<organism evidence="1 2">
    <name type="scientific">Catalinimonas alkaloidigena</name>
    <dbReference type="NCBI Taxonomy" id="1075417"/>
    <lineage>
        <taxon>Bacteria</taxon>
        <taxon>Pseudomonadati</taxon>
        <taxon>Bacteroidota</taxon>
        <taxon>Cytophagia</taxon>
        <taxon>Cytophagales</taxon>
        <taxon>Catalimonadaceae</taxon>
        <taxon>Catalinimonas</taxon>
    </lineage>
</organism>
<dbReference type="EMBL" id="FNFO01000002">
    <property type="protein sequence ID" value="SDK20704.1"/>
    <property type="molecule type" value="Genomic_DNA"/>
</dbReference>
<keyword evidence="2" id="KW-1185">Reference proteome</keyword>